<evidence type="ECO:0000259" key="2">
    <source>
        <dbReference type="PROSITE" id="PS52045"/>
    </source>
</evidence>
<feature type="region of interest" description="Disordered" evidence="1">
    <location>
        <begin position="54"/>
        <end position="102"/>
    </location>
</feature>
<dbReference type="PANTHER" id="PTHR31589:SF110">
    <property type="entry name" value="PROTEIN, PUTATIVE (DUF239)-RELATED"/>
    <property type="match status" value="1"/>
</dbReference>
<feature type="domain" description="Neprosin PEP catalytic" evidence="2">
    <location>
        <begin position="145"/>
        <end position="408"/>
    </location>
</feature>
<organism evidence="3 4">
    <name type="scientific">Streptomyces viridochromogenes</name>
    <dbReference type="NCBI Taxonomy" id="1938"/>
    <lineage>
        <taxon>Bacteria</taxon>
        <taxon>Bacillati</taxon>
        <taxon>Actinomycetota</taxon>
        <taxon>Actinomycetes</taxon>
        <taxon>Kitasatosporales</taxon>
        <taxon>Streptomycetaceae</taxon>
        <taxon>Streptomyces</taxon>
    </lineage>
</organism>
<dbReference type="RefSeq" id="WP_033202450.1">
    <property type="nucleotide sequence ID" value="NZ_LGUP01000381.1"/>
</dbReference>
<dbReference type="Proteomes" id="UP000037023">
    <property type="component" value="Unassembled WGS sequence"/>
</dbReference>
<evidence type="ECO:0000313" key="4">
    <source>
        <dbReference type="Proteomes" id="UP000037023"/>
    </source>
</evidence>
<reference evidence="3 4" key="1">
    <citation type="submission" date="2015-06" db="EMBL/GenBank/DDBJ databases">
        <authorList>
            <person name="Hoefler B.C."/>
            <person name="Straight P.D."/>
        </authorList>
    </citation>
    <scope>NUCLEOTIDE SEQUENCE [LARGE SCALE GENOMIC DNA]</scope>
    <source>
        <strain evidence="3 4">NRRL 3427</strain>
    </source>
</reference>
<feature type="region of interest" description="Disordered" evidence="1">
    <location>
        <begin position="1"/>
        <end position="27"/>
    </location>
</feature>
<dbReference type="InterPro" id="IPR004314">
    <property type="entry name" value="Neprosin"/>
</dbReference>
<dbReference type="PATRIC" id="fig|1938.6.peg.6956"/>
<dbReference type="InterPro" id="IPR053168">
    <property type="entry name" value="Glutamic_endopeptidase"/>
</dbReference>
<sequence>MEFGRIERNPESPKSAPPPRAGRDLDREAAEQLDEIRQYFKDLYARRDVVARTTTPYGEDLDWVPSEADAEPPELDYPRDSGPGDRPALPQPFEVAAGSGQTGPPGTVPMVHKQLDSITAAGTLQDYLAKGTRAKLVTPPDDPGIAPRAVSPHKYAHTIQQVTNYGTEGVINTWRPYVEWSDEFSLGQEWVVRGSFAPGTTDGQTVEVGTQTYQGLYGDWYPHLFIFYTTNNYTASGPKKGGYNTDVLGWKQKSTTVYPTIRLAESVFDGNQYELAIKVTLFAGNWWVRIGNEWMGYYPAGGPDGLFNAAGLLNQAQSIDWGGEVVDEVSHPGPTKTWMGSGYFPYHGWRRAAYMRNLAYQSDTAGSMVNMQGYIHETNPNAYRITTDFSGATTWGSNCYWGGPGGVE</sequence>
<proteinExistence type="predicted"/>
<evidence type="ECO:0000313" key="3">
    <source>
        <dbReference type="EMBL" id="KOG12514.1"/>
    </source>
</evidence>
<evidence type="ECO:0000256" key="1">
    <source>
        <dbReference type="SAM" id="MobiDB-lite"/>
    </source>
</evidence>
<accession>A0A0L8JG27</accession>
<comment type="caution">
    <text evidence="3">The sequence shown here is derived from an EMBL/GenBank/DDBJ whole genome shotgun (WGS) entry which is preliminary data.</text>
</comment>
<gene>
    <name evidence="3" type="ORF">ADK34_32330</name>
</gene>
<dbReference type="Pfam" id="PF03080">
    <property type="entry name" value="Neprosin"/>
    <property type="match status" value="1"/>
</dbReference>
<feature type="compositionally biased region" description="Basic and acidic residues" evidence="1">
    <location>
        <begin position="1"/>
        <end position="11"/>
    </location>
</feature>
<dbReference type="PANTHER" id="PTHR31589">
    <property type="entry name" value="PROTEIN, PUTATIVE (DUF239)-RELATED-RELATED"/>
    <property type="match status" value="1"/>
</dbReference>
<dbReference type="AlphaFoldDB" id="A0A0L8JG27"/>
<dbReference type="PROSITE" id="PS52045">
    <property type="entry name" value="NEPROSIN_PEP_CD"/>
    <property type="match status" value="1"/>
</dbReference>
<dbReference type="OrthoDB" id="3285909at2"/>
<protein>
    <recommendedName>
        <fullName evidence="2">Neprosin PEP catalytic domain-containing protein</fullName>
    </recommendedName>
</protein>
<name>A0A0L8JG27_STRVR</name>
<dbReference type="EMBL" id="LGUP01000381">
    <property type="protein sequence ID" value="KOG12514.1"/>
    <property type="molecule type" value="Genomic_DNA"/>
</dbReference>